<dbReference type="InterPro" id="IPR003593">
    <property type="entry name" value="AAA+_ATPase"/>
</dbReference>
<dbReference type="PROSITE" id="PS50893">
    <property type="entry name" value="ABC_TRANSPORTER_2"/>
    <property type="match status" value="1"/>
</dbReference>
<evidence type="ECO:0000256" key="6">
    <source>
        <dbReference type="ARBA" id="ARBA00023136"/>
    </source>
</evidence>
<evidence type="ECO:0000313" key="9">
    <source>
        <dbReference type="EMBL" id="GAA4430755.1"/>
    </source>
</evidence>
<evidence type="ECO:0000256" key="2">
    <source>
        <dbReference type="ARBA" id="ARBA00022692"/>
    </source>
</evidence>
<dbReference type="Gene3D" id="3.40.50.300">
    <property type="entry name" value="P-loop containing nucleotide triphosphate hydrolases"/>
    <property type="match status" value="1"/>
</dbReference>
<keyword evidence="4" id="KW-0067">ATP-binding</keyword>
<keyword evidence="3" id="KW-0547">Nucleotide-binding</keyword>
<accession>A0ABP8LL05</accession>
<dbReference type="EMBL" id="BAABEY010000001">
    <property type="protein sequence ID" value="GAA4430755.1"/>
    <property type="molecule type" value="Genomic_DNA"/>
</dbReference>
<keyword evidence="2" id="KW-0812">Transmembrane</keyword>
<dbReference type="InterPro" id="IPR039421">
    <property type="entry name" value="Type_1_exporter"/>
</dbReference>
<dbReference type="Proteomes" id="UP001501508">
    <property type="component" value="Unassembled WGS sequence"/>
</dbReference>
<feature type="domain" description="ABC transmembrane type-1" evidence="8">
    <location>
        <begin position="1"/>
        <end position="125"/>
    </location>
</feature>
<keyword evidence="10" id="KW-1185">Reference proteome</keyword>
<evidence type="ECO:0000259" key="7">
    <source>
        <dbReference type="PROSITE" id="PS50893"/>
    </source>
</evidence>
<keyword evidence="5" id="KW-1133">Transmembrane helix</keyword>
<dbReference type="PANTHER" id="PTHR24221:SF654">
    <property type="entry name" value="ATP-BINDING CASSETTE SUB-FAMILY B MEMBER 6"/>
    <property type="match status" value="1"/>
</dbReference>
<dbReference type="InterPro" id="IPR011527">
    <property type="entry name" value="ABC1_TM_dom"/>
</dbReference>
<name>A0ABP8LL05_9BACT</name>
<dbReference type="PANTHER" id="PTHR24221">
    <property type="entry name" value="ATP-BINDING CASSETTE SUB-FAMILY B"/>
    <property type="match status" value="1"/>
</dbReference>
<dbReference type="PROSITE" id="PS50929">
    <property type="entry name" value="ABC_TM1F"/>
    <property type="match status" value="1"/>
</dbReference>
<evidence type="ECO:0000256" key="3">
    <source>
        <dbReference type="ARBA" id="ARBA00022741"/>
    </source>
</evidence>
<comment type="subcellular location">
    <subcellularLocation>
        <location evidence="1">Cell membrane</location>
        <topology evidence="1">Multi-pass membrane protein</topology>
    </subcellularLocation>
</comment>
<dbReference type="Pfam" id="PF00005">
    <property type="entry name" value="ABC_tran"/>
    <property type="match status" value="1"/>
</dbReference>
<reference evidence="10" key="1">
    <citation type="journal article" date="2019" name="Int. J. Syst. Evol. Microbiol.">
        <title>The Global Catalogue of Microorganisms (GCM) 10K type strain sequencing project: providing services to taxonomists for standard genome sequencing and annotation.</title>
        <authorList>
            <consortium name="The Broad Institute Genomics Platform"/>
            <consortium name="The Broad Institute Genome Sequencing Center for Infectious Disease"/>
            <person name="Wu L."/>
            <person name="Ma J."/>
        </authorList>
    </citation>
    <scope>NUCLEOTIDE SEQUENCE [LARGE SCALE GENOMIC DNA]</scope>
    <source>
        <strain evidence="10">JCM 31920</strain>
    </source>
</reference>
<protein>
    <submittedName>
        <fullName evidence="9">Uncharacterized protein</fullName>
    </submittedName>
</protein>
<dbReference type="PROSITE" id="PS00211">
    <property type="entry name" value="ABC_TRANSPORTER_1"/>
    <property type="match status" value="1"/>
</dbReference>
<proteinExistence type="predicted"/>
<evidence type="ECO:0000259" key="8">
    <source>
        <dbReference type="PROSITE" id="PS50929"/>
    </source>
</evidence>
<dbReference type="InterPro" id="IPR036640">
    <property type="entry name" value="ABC1_TM_sf"/>
</dbReference>
<dbReference type="SUPFAM" id="SSF90123">
    <property type="entry name" value="ABC transporter transmembrane region"/>
    <property type="match status" value="1"/>
</dbReference>
<evidence type="ECO:0000256" key="5">
    <source>
        <dbReference type="ARBA" id="ARBA00022989"/>
    </source>
</evidence>
<evidence type="ECO:0000256" key="1">
    <source>
        <dbReference type="ARBA" id="ARBA00004651"/>
    </source>
</evidence>
<evidence type="ECO:0000313" key="10">
    <source>
        <dbReference type="Proteomes" id="UP001501508"/>
    </source>
</evidence>
<dbReference type="InterPro" id="IPR003439">
    <property type="entry name" value="ABC_transporter-like_ATP-bd"/>
</dbReference>
<sequence>MRKRRELDQKRFKISSENQTYLVEMIQSIKDIKLNNAERQKRWIWEGIQAKLLKFRIQSLALSQYQSLGSIAINQTKGILISYFSVRAVIDDEISFGAMMSIQYIVGMVSSPVESLIGFMQGYQDAKISVERINEIYEAASEEDIEREYLRVLPKCRTIELRNISFRYFGSGSELIFDQLNLKFYEGRTTAIVGPSGSGKTTILRLLMRFYSYESGDIFIGNKKLDSIDFSFWRDSCGCVLQENYIYSDTILRNIVIDDDFIDSERLEIAIRVSNLSGFIDNEPFGLNTKIGTSGKGISQGQRQRIMIARAVYKNPSYIFLDEATSSLDANNEKEIIENFHKFCVNRTVVIVAHRLSTVRYVDNIIVLDKGKVVEEGTHNDLVSLRGKYFELIKNQLELCD</sequence>
<organism evidence="9 10">
    <name type="scientific">Ravibacter arvi</name>
    <dbReference type="NCBI Taxonomy" id="2051041"/>
    <lineage>
        <taxon>Bacteria</taxon>
        <taxon>Pseudomonadati</taxon>
        <taxon>Bacteroidota</taxon>
        <taxon>Cytophagia</taxon>
        <taxon>Cytophagales</taxon>
        <taxon>Spirosomataceae</taxon>
        <taxon>Ravibacter</taxon>
    </lineage>
</organism>
<comment type="caution">
    <text evidence="9">The sequence shown here is derived from an EMBL/GenBank/DDBJ whole genome shotgun (WGS) entry which is preliminary data.</text>
</comment>
<dbReference type="InterPro" id="IPR027417">
    <property type="entry name" value="P-loop_NTPase"/>
</dbReference>
<keyword evidence="6" id="KW-0472">Membrane</keyword>
<evidence type="ECO:0000256" key="4">
    <source>
        <dbReference type="ARBA" id="ARBA00022840"/>
    </source>
</evidence>
<dbReference type="SMART" id="SM00382">
    <property type="entry name" value="AAA"/>
    <property type="match status" value="1"/>
</dbReference>
<gene>
    <name evidence="9" type="ORF">GCM10023091_00420</name>
</gene>
<dbReference type="InterPro" id="IPR017871">
    <property type="entry name" value="ABC_transporter-like_CS"/>
</dbReference>
<dbReference type="SUPFAM" id="SSF52540">
    <property type="entry name" value="P-loop containing nucleoside triphosphate hydrolases"/>
    <property type="match status" value="1"/>
</dbReference>
<dbReference type="Gene3D" id="1.20.1560.10">
    <property type="entry name" value="ABC transporter type 1, transmembrane domain"/>
    <property type="match status" value="1"/>
</dbReference>
<feature type="domain" description="ABC transporter" evidence="7">
    <location>
        <begin position="159"/>
        <end position="395"/>
    </location>
</feature>